<dbReference type="EMBL" id="GBXM01097089">
    <property type="protein sequence ID" value="JAH11488.1"/>
    <property type="molecule type" value="Transcribed_RNA"/>
</dbReference>
<protein>
    <submittedName>
        <fullName evidence="1">Uncharacterized protein</fullName>
    </submittedName>
</protein>
<accession>A0A0E9Q5V2</accession>
<organism evidence="1">
    <name type="scientific">Anguilla anguilla</name>
    <name type="common">European freshwater eel</name>
    <name type="synonym">Muraena anguilla</name>
    <dbReference type="NCBI Taxonomy" id="7936"/>
    <lineage>
        <taxon>Eukaryota</taxon>
        <taxon>Metazoa</taxon>
        <taxon>Chordata</taxon>
        <taxon>Craniata</taxon>
        <taxon>Vertebrata</taxon>
        <taxon>Euteleostomi</taxon>
        <taxon>Actinopterygii</taxon>
        <taxon>Neopterygii</taxon>
        <taxon>Teleostei</taxon>
        <taxon>Anguilliformes</taxon>
        <taxon>Anguillidae</taxon>
        <taxon>Anguilla</taxon>
    </lineage>
</organism>
<dbReference type="AlphaFoldDB" id="A0A0E9Q5V2"/>
<name>A0A0E9Q5V2_ANGAN</name>
<reference evidence="1" key="2">
    <citation type="journal article" date="2015" name="Fish Shellfish Immunol.">
        <title>Early steps in the European eel (Anguilla anguilla)-Vibrio vulnificus interaction in the gills: Role of the RtxA13 toxin.</title>
        <authorList>
            <person name="Callol A."/>
            <person name="Pajuelo D."/>
            <person name="Ebbesson L."/>
            <person name="Teles M."/>
            <person name="MacKenzie S."/>
            <person name="Amaro C."/>
        </authorList>
    </citation>
    <scope>NUCLEOTIDE SEQUENCE</scope>
</reference>
<reference evidence="1" key="1">
    <citation type="submission" date="2014-11" db="EMBL/GenBank/DDBJ databases">
        <authorList>
            <person name="Amaro Gonzalez C."/>
        </authorList>
    </citation>
    <scope>NUCLEOTIDE SEQUENCE</scope>
</reference>
<evidence type="ECO:0000313" key="1">
    <source>
        <dbReference type="EMBL" id="JAH11488.1"/>
    </source>
</evidence>
<sequence>MRCVCFCWGLECEPAGRYISRNRAGQPCCRSMDTEKPNLT</sequence>
<proteinExistence type="predicted"/>